<organism evidence="2 3">
    <name type="scientific">Vespula maculifrons</name>
    <name type="common">Eastern yellow jacket</name>
    <name type="synonym">Wasp</name>
    <dbReference type="NCBI Taxonomy" id="7453"/>
    <lineage>
        <taxon>Eukaryota</taxon>
        <taxon>Metazoa</taxon>
        <taxon>Ecdysozoa</taxon>
        <taxon>Arthropoda</taxon>
        <taxon>Hexapoda</taxon>
        <taxon>Insecta</taxon>
        <taxon>Pterygota</taxon>
        <taxon>Neoptera</taxon>
        <taxon>Endopterygota</taxon>
        <taxon>Hymenoptera</taxon>
        <taxon>Apocrita</taxon>
        <taxon>Aculeata</taxon>
        <taxon>Vespoidea</taxon>
        <taxon>Vespidae</taxon>
        <taxon>Vespinae</taxon>
        <taxon>Vespula</taxon>
    </lineage>
</organism>
<proteinExistence type="predicted"/>
<evidence type="ECO:0000313" key="3">
    <source>
        <dbReference type="Proteomes" id="UP001607303"/>
    </source>
</evidence>
<protein>
    <submittedName>
        <fullName evidence="2">Uncharacterized protein</fullName>
    </submittedName>
</protein>
<evidence type="ECO:0000256" key="1">
    <source>
        <dbReference type="SAM" id="MobiDB-lite"/>
    </source>
</evidence>
<comment type="caution">
    <text evidence="2">The sequence shown here is derived from an EMBL/GenBank/DDBJ whole genome shotgun (WGS) entry which is preliminary data.</text>
</comment>
<dbReference type="AlphaFoldDB" id="A0ABD2AZP4"/>
<feature type="region of interest" description="Disordered" evidence="1">
    <location>
        <begin position="57"/>
        <end position="96"/>
    </location>
</feature>
<sequence>MQRERKSTASSHYSTSALQPGPRTLNFADPSETRSASVYPCDGHVWCLRGEGKLLTSRAPISPEGSSSSSSSSSGGGGATTAAAVATAPVTVADYK</sequence>
<keyword evidence="3" id="KW-1185">Reference proteome</keyword>
<dbReference type="EMBL" id="JAYRBN010000109">
    <property type="protein sequence ID" value="KAL2726087.1"/>
    <property type="molecule type" value="Genomic_DNA"/>
</dbReference>
<evidence type="ECO:0000313" key="2">
    <source>
        <dbReference type="EMBL" id="KAL2726087.1"/>
    </source>
</evidence>
<reference evidence="2 3" key="1">
    <citation type="journal article" date="2024" name="Ann. Entomol. Soc. Am.">
        <title>Genomic analyses of the southern and eastern yellowjacket wasps (Hymenoptera: Vespidae) reveal evolutionary signatures of social life.</title>
        <authorList>
            <person name="Catto M.A."/>
            <person name="Caine P.B."/>
            <person name="Orr S.E."/>
            <person name="Hunt B.G."/>
            <person name="Goodisman M.A.D."/>
        </authorList>
    </citation>
    <scope>NUCLEOTIDE SEQUENCE [LARGE SCALE GENOMIC DNA]</scope>
    <source>
        <strain evidence="2">232</strain>
        <tissue evidence="2">Head and thorax</tissue>
    </source>
</reference>
<accession>A0ABD2AZP4</accession>
<feature type="compositionally biased region" description="Polar residues" evidence="1">
    <location>
        <begin position="8"/>
        <end position="18"/>
    </location>
</feature>
<gene>
    <name evidence="2" type="ORF">V1477_017901</name>
</gene>
<dbReference type="Proteomes" id="UP001607303">
    <property type="component" value="Unassembled WGS sequence"/>
</dbReference>
<feature type="region of interest" description="Disordered" evidence="1">
    <location>
        <begin position="1"/>
        <end position="38"/>
    </location>
</feature>
<feature type="compositionally biased region" description="Low complexity" evidence="1">
    <location>
        <begin position="80"/>
        <end position="96"/>
    </location>
</feature>
<name>A0ABD2AZP4_VESMC</name>